<name>A0A1B7Y3D9_COLHI</name>
<protein>
    <submittedName>
        <fullName evidence="1">Hydantoinase</fullName>
    </submittedName>
</protein>
<evidence type="ECO:0000313" key="2">
    <source>
        <dbReference type="Proteomes" id="UP000092177"/>
    </source>
</evidence>
<dbReference type="Proteomes" id="UP000092177">
    <property type="component" value="Unassembled WGS sequence"/>
</dbReference>
<sequence>MGSEVAGADPAGDESRDHELWRIGRAVAKGIEVKEVDNVAETLIEKRGSRGESEDYLEGAVASI</sequence>
<dbReference type="RefSeq" id="XP_018155030.1">
    <property type="nucleotide sequence ID" value="XM_018305606.1"/>
</dbReference>
<comment type="caution">
    <text evidence="1">The sequence shown here is derived from an EMBL/GenBank/DDBJ whole genome shotgun (WGS) entry which is preliminary data.</text>
</comment>
<dbReference type="GeneID" id="28869713"/>
<proteinExistence type="predicted"/>
<gene>
    <name evidence="1" type="ORF">CH63R_10632</name>
</gene>
<organism evidence="1 2">
    <name type="scientific">Colletotrichum higginsianum (strain IMI 349063)</name>
    <name type="common">Crucifer anthracnose fungus</name>
    <dbReference type="NCBI Taxonomy" id="759273"/>
    <lineage>
        <taxon>Eukaryota</taxon>
        <taxon>Fungi</taxon>
        <taxon>Dikarya</taxon>
        <taxon>Ascomycota</taxon>
        <taxon>Pezizomycotina</taxon>
        <taxon>Sordariomycetes</taxon>
        <taxon>Hypocreomycetidae</taxon>
        <taxon>Glomerellales</taxon>
        <taxon>Glomerellaceae</taxon>
        <taxon>Colletotrichum</taxon>
        <taxon>Colletotrichum destructivum species complex</taxon>
    </lineage>
</organism>
<dbReference type="AlphaFoldDB" id="A0A1B7Y3D9"/>
<evidence type="ECO:0000313" key="1">
    <source>
        <dbReference type="EMBL" id="OBR06512.1"/>
    </source>
</evidence>
<accession>A0A1B7Y3D9</accession>
<dbReference type="KEGG" id="chig:CH63R_10632"/>
<reference evidence="2" key="1">
    <citation type="journal article" date="2017" name="BMC Genomics">
        <title>Gapless genome assembly of Colletotrichum higginsianum reveals chromosome structure and association of transposable elements with secondary metabolite gene clusters.</title>
        <authorList>
            <person name="Dallery J.-F."/>
            <person name="Lapalu N."/>
            <person name="Zampounis A."/>
            <person name="Pigne S."/>
            <person name="Luyten I."/>
            <person name="Amselem J."/>
            <person name="Wittenberg A.H.J."/>
            <person name="Zhou S."/>
            <person name="de Queiroz M.V."/>
            <person name="Robin G.P."/>
            <person name="Auger A."/>
            <person name="Hainaut M."/>
            <person name="Henrissat B."/>
            <person name="Kim K.-T."/>
            <person name="Lee Y.-H."/>
            <person name="Lespinet O."/>
            <person name="Schwartz D.C."/>
            <person name="Thon M.R."/>
            <person name="O'Connell R.J."/>
        </authorList>
    </citation>
    <scope>NUCLEOTIDE SEQUENCE [LARGE SCALE GENOMIC DNA]</scope>
    <source>
        <strain evidence="2">IMI 349063</strain>
    </source>
</reference>
<dbReference type="VEuPathDB" id="FungiDB:CH63R_10632"/>
<dbReference type="EMBL" id="LTAN01000007">
    <property type="protein sequence ID" value="OBR06512.1"/>
    <property type="molecule type" value="Genomic_DNA"/>
</dbReference>
<keyword evidence="2" id="KW-1185">Reference proteome</keyword>